<dbReference type="EMBL" id="ADAS02003458">
    <property type="protein sequence ID" value="OAV85592.1"/>
    <property type="molecule type" value="Genomic_DNA"/>
</dbReference>
<evidence type="ECO:0000256" key="1">
    <source>
        <dbReference type="ARBA" id="ARBA00004604"/>
    </source>
</evidence>
<accession>A0A180FZ90</accession>
<evidence type="ECO:0000313" key="6">
    <source>
        <dbReference type="EMBL" id="OAV85592.1"/>
    </source>
</evidence>
<protein>
    <recommendedName>
        <fullName evidence="3">Ribosome biogenesis protein SLX9</fullName>
    </recommendedName>
</protein>
<evidence type="ECO:0000313" key="8">
    <source>
        <dbReference type="Proteomes" id="UP000005240"/>
    </source>
</evidence>
<evidence type="ECO:0000313" key="7">
    <source>
        <dbReference type="EnsemblFungi" id="PTTG_30408-t43_1-p1"/>
    </source>
</evidence>
<dbReference type="InterPro" id="IPR028160">
    <property type="entry name" value="Slx9-like"/>
</dbReference>
<feature type="compositionally biased region" description="Basic residues" evidence="5">
    <location>
        <begin position="60"/>
        <end position="69"/>
    </location>
</feature>
<dbReference type="Pfam" id="PF15341">
    <property type="entry name" value="SLX9"/>
    <property type="match status" value="1"/>
</dbReference>
<dbReference type="GO" id="GO:0030688">
    <property type="term" value="C:preribosome, small subunit precursor"/>
    <property type="evidence" value="ECO:0007669"/>
    <property type="project" value="InterPro"/>
</dbReference>
<comment type="subcellular location">
    <subcellularLocation>
        <location evidence="1">Nucleus</location>
        <location evidence="1">Nucleolus</location>
    </subcellularLocation>
</comment>
<dbReference type="GO" id="GO:0005730">
    <property type="term" value="C:nucleolus"/>
    <property type="evidence" value="ECO:0007669"/>
    <property type="project" value="UniProtKB-SubCell"/>
</dbReference>
<comment type="similarity">
    <text evidence="2">Belongs to the SLX9 family.</text>
</comment>
<feature type="compositionally biased region" description="Low complexity" evidence="5">
    <location>
        <begin position="50"/>
        <end position="59"/>
    </location>
</feature>
<evidence type="ECO:0000256" key="3">
    <source>
        <dbReference type="ARBA" id="ARBA00021321"/>
    </source>
</evidence>
<dbReference type="Proteomes" id="UP000005240">
    <property type="component" value="Unassembled WGS sequence"/>
</dbReference>
<keyword evidence="8" id="KW-1185">Reference proteome</keyword>
<reference evidence="7 8" key="3">
    <citation type="journal article" date="2017" name="G3 (Bethesda)">
        <title>Comparative analysis highlights variable genome content of wheat rusts and divergence of the mating loci.</title>
        <authorList>
            <person name="Cuomo C.A."/>
            <person name="Bakkeren G."/>
            <person name="Khalil H.B."/>
            <person name="Panwar V."/>
            <person name="Joly D."/>
            <person name="Linning R."/>
            <person name="Sakthikumar S."/>
            <person name="Song X."/>
            <person name="Adiconis X."/>
            <person name="Fan L."/>
            <person name="Goldberg J.M."/>
            <person name="Levin J.Z."/>
            <person name="Young S."/>
            <person name="Zeng Q."/>
            <person name="Anikster Y."/>
            <person name="Bruce M."/>
            <person name="Wang M."/>
            <person name="Yin C."/>
            <person name="McCallum B."/>
            <person name="Szabo L.J."/>
            <person name="Hulbert S."/>
            <person name="Chen X."/>
            <person name="Fellers J.P."/>
        </authorList>
    </citation>
    <scope>NUCLEOTIDE SEQUENCE</scope>
    <source>
        <strain evidence="7">isolate 1-1 / race 1 (BBBD)</strain>
        <strain evidence="8">Isolate 1-1 / race 1 (BBBD)</strain>
    </source>
</reference>
<feature type="non-terminal residue" evidence="6">
    <location>
        <position position="1"/>
    </location>
</feature>
<dbReference type="GO" id="GO:0000462">
    <property type="term" value="P:maturation of SSU-rRNA from tricistronic rRNA transcript (SSU-rRNA, 5.8S rRNA, LSU-rRNA)"/>
    <property type="evidence" value="ECO:0007669"/>
    <property type="project" value="InterPro"/>
</dbReference>
<keyword evidence="4" id="KW-0539">Nucleus</keyword>
<dbReference type="OrthoDB" id="2506208at2759"/>
<name>A0A180FZ90_PUCT1</name>
<feature type="region of interest" description="Disordered" evidence="5">
    <location>
        <begin position="31"/>
        <end position="69"/>
    </location>
</feature>
<dbReference type="GO" id="GO:0030686">
    <property type="term" value="C:90S preribosome"/>
    <property type="evidence" value="ECO:0007669"/>
    <property type="project" value="InterPro"/>
</dbReference>
<dbReference type="AlphaFoldDB" id="A0A180FZ90"/>
<reference evidence="6" key="2">
    <citation type="submission" date="2016-05" db="EMBL/GenBank/DDBJ databases">
        <title>Comparative analysis highlights variable genome content of wheat rusts and divergence of the mating loci.</title>
        <authorList>
            <person name="Cuomo C.A."/>
            <person name="Bakkeren G."/>
            <person name="Szabo L."/>
            <person name="Khalil H."/>
            <person name="Joly D."/>
            <person name="Goldberg J."/>
            <person name="Young S."/>
            <person name="Zeng Q."/>
            <person name="Fellers J."/>
        </authorList>
    </citation>
    <scope>NUCLEOTIDE SEQUENCE [LARGE SCALE GENOMIC DNA]</scope>
    <source>
        <strain evidence="6">1-1 BBBD Race 1</strain>
    </source>
</reference>
<gene>
    <name evidence="6" type="ORF">PTTG_30408</name>
</gene>
<evidence type="ECO:0000256" key="2">
    <source>
        <dbReference type="ARBA" id="ARBA00011022"/>
    </source>
</evidence>
<sequence>RLKKKAKEQAVVGDLRPVIAALDEVLTTTTTTAPSNPVEKILPARTLQEPSTAAAQPKPSSKKALSHKQKAKVLGEESIRLPAILSHPEFKSRTHHDPPLLLNPHSPPCNIRRMKISWG</sequence>
<dbReference type="EnsemblFungi" id="PTTG_30408-t43_1">
    <property type="protein sequence ID" value="PTTG_30408-t43_1-p1"/>
    <property type="gene ID" value="PTTG_30408"/>
</dbReference>
<reference evidence="6" key="1">
    <citation type="submission" date="2009-11" db="EMBL/GenBank/DDBJ databases">
        <authorList>
            <consortium name="The Broad Institute Genome Sequencing Platform"/>
            <person name="Ward D."/>
            <person name="Feldgarden M."/>
            <person name="Earl A."/>
            <person name="Young S.K."/>
            <person name="Zeng Q."/>
            <person name="Koehrsen M."/>
            <person name="Alvarado L."/>
            <person name="Berlin A."/>
            <person name="Bochicchio J."/>
            <person name="Borenstein D."/>
            <person name="Chapman S.B."/>
            <person name="Chen Z."/>
            <person name="Engels R."/>
            <person name="Freedman E."/>
            <person name="Gellesch M."/>
            <person name="Goldberg J."/>
            <person name="Griggs A."/>
            <person name="Gujja S."/>
            <person name="Heilman E."/>
            <person name="Heiman D."/>
            <person name="Hepburn T."/>
            <person name="Howarth C."/>
            <person name="Jen D."/>
            <person name="Larson L."/>
            <person name="Lewis B."/>
            <person name="Mehta T."/>
            <person name="Park D."/>
            <person name="Pearson M."/>
            <person name="Roberts A."/>
            <person name="Saif S."/>
            <person name="Shea T."/>
            <person name="Shenoy N."/>
            <person name="Sisk P."/>
            <person name="Stolte C."/>
            <person name="Sykes S."/>
            <person name="Thomson T."/>
            <person name="Walk T."/>
            <person name="White J."/>
            <person name="Yandava C."/>
            <person name="Izard J."/>
            <person name="Baranova O.V."/>
            <person name="Blanton J.M."/>
            <person name="Tanner A.C."/>
            <person name="Dewhirst F.E."/>
            <person name="Haas B."/>
            <person name="Nusbaum C."/>
            <person name="Birren B."/>
        </authorList>
    </citation>
    <scope>NUCLEOTIDE SEQUENCE [LARGE SCALE GENOMIC DNA]</scope>
    <source>
        <strain evidence="6">1-1 BBBD Race 1</strain>
    </source>
</reference>
<evidence type="ECO:0000256" key="4">
    <source>
        <dbReference type="ARBA" id="ARBA00023242"/>
    </source>
</evidence>
<dbReference type="VEuPathDB" id="FungiDB:PTTG_30408"/>
<reference evidence="7" key="4">
    <citation type="submission" date="2025-05" db="UniProtKB">
        <authorList>
            <consortium name="EnsemblFungi"/>
        </authorList>
    </citation>
    <scope>IDENTIFICATION</scope>
    <source>
        <strain evidence="7">isolate 1-1 / race 1 (BBBD)</strain>
    </source>
</reference>
<organism evidence="6">
    <name type="scientific">Puccinia triticina (isolate 1-1 / race 1 (BBBD))</name>
    <name type="common">Brown leaf rust fungus</name>
    <dbReference type="NCBI Taxonomy" id="630390"/>
    <lineage>
        <taxon>Eukaryota</taxon>
        <taxon>Fungi</taxon>
        <taxon>Dikarya</taxon>
        <taxon>Basidiomycota</taxon>
        <taxon>Pucciniomycotina</taxon>
        <taxon>Pucciniomycetes</taxon>
        <taxon>Pucciniales</taxon>
        <taxon>Pucciniaceae</taxon>
        <taxon>Puccinia</taxon>
    </lineage>
</organism>
<proteinExistence type="inferred from homology"/>
<evidence type="ECO:0000256" key="5">
    <source>
        <dbReference type="SAM" id="MobiDB-lite"/>
    </source>
</evidence>